<name>A0A2S2R523_9HEMI</name>
<gene>
    <name evidence="1" type="ORF">g.23538</name>
</gene>
<dbReference type="AlphaFoldDB" id="A0A2S2R523"/>
<proteinExistence type="predicted"/>
<sequence>MYEELSLFVCIIVGYVCKKNVVSDWLKNNTFDLFSDVDLRDISDLLVHLPNELKIHLNNLYELDKKIFLRNVRKHLVSAGNHVLNKSSIKDSSKLKYFRCLQVDEIKKSRSSIEINKNANIMPFKIDFNKLVNE</sequence>
<dbReference type="EMBL" id="GGMS01015903">
    <property type="protein sequence ID" value="MBY85106.1"/>
    <property type="molecule type" value="Transcribed_RNA"/>
</dbReference>
<protein>
    <submittedName>
        <fullName evidence="1">Uncharacterized protein</fullName>
    </submittedName>
</protein>
<evidence type="ECO:0000313" key="1">
    <source>
        <dbReference type="EMBL" id="MBY85106.1"/>
    </source>
</evidence>
<accession>A0A2S2R523</accession>
<reference evidence="1" key="1">
    <citation type="submission" date="2018-04" db="EMBL/GenBank/DDBJ databases">
        <title>Transcriptome assembly of Sipha flava.</title>
        <authorList>
            <person name="Scully E.D."/>
            <person name="Geib S.M."/>
            <person name="Palmer N.A."/>
            <person name="Koch K."/>
            <person name="Bradshaw J."/>
            <person name="Heng-Moss T."/>
            <person name="Sarath G."/>
        </authorList>
    </citation>
    <scope>NUCLEOTIDE SEQUENCE</scope>
</reference>
<organism evidence="1">
    <name type="scientific">Sipha flava</name>
    <name type="common">yellow sugarcane aphid</name>
    <dbReference type="NCBI Taxonomy" id="143950"/>
    <lineage>
        <taxon>Eukaryota</taxon>
        <taxon>Metazoa</taxon>
        <taxon>Ecdysozoa</taxon>
        <taxon>Arthropoda</taxon>
        <taxon>Hexapoda</taxon>
        <taxon>Insecta</taxon>
        <taxon>Pterygota</taxon>
        <taxon>Neoptera</taxon>
        <taxon>Paraneoptera</taxon>
        <taxon>Hemiptera</taxon>
        <taxon>Sternorrhyncha</taxon>
        <taxon>Aphidomorpha</taxon>
        <taxon>Aphidoidea</taxon>
        <taxon>Aphididae</taxon>
        <taxon>Sipha</taxon>
    </lineage>
</organism>